<keyword evidence="3" id="KW-0804">Transcription</keyword>
<dbReference type="PANTHER" id="PTHR44688:SF16">
    <property type="entry name" value="DNA-BINDING TRANSCRIPTIONAL ACTIVATOR DEVR_DOSR"/>
    <property type="match status" value="1"/>
</dbReference>
<dbReference type="InterPro" id="IPR035965">
    <property type="entry name" value="PAS-like_dom_sf"/>
</dbReference>
<dbReference type="EMBL" id="FUYA01000003">
    <property type="protein sequence ID" value="SKA69075.1"/>
    <property type="molecule type" value="Genomic_DNA"/>
</dbReference>
<dbReference type="Gene3D" id="3.30.450.20">
    <property type="entry name" value="PAS domain"/>
    <property type="match status" value="1"/>
</dbReference>
<dbReference type="PRINTS" id="PR00038">
    <property type="entry name" value="HTHLUXR"/>
</dbReference>
<sequence length="285" mass="33038">MLWSEADSFTEKSVQELVQADVPVSVVFFDKDFVLSQWNETFCRILAQYDRPVPQLSARIPYYEYLPQEACELVRAMRQARDDRRPVRLPNLCLRDLRAGKAVESYWTSYLAPVLNRTGSVVGVLAFIEDVTEILRQKREIAVLRKELEERDAALRVLMRLREEDRTQVVQDYGTRIQQELAPCIVELESVCTGQKQQSAVAALKRRLGYFEKPERRLAEYGLTPREIELAQLVREGFSSKAIADRLCISRESVNSHRQHIRRKLGLSGQKQTLKAFLQHRRTSL</sequence>
<dbReference type="InterPro" id="IPR000792">
    <property type="entry name" value="Tscrpt_reg_LuxR_C"/>
</dbReference>
<name>A0A1T4VW78_9BACT</name>
<reference evidence="5 6" key="1">
    <citation type="submission" date="2017-02" db="EMBL/GenBank/DDBJ databases">
        <authorList>
            <person name="Peterson S.W."/>
        </authorList>
    </citation>
    <scope>NUCLEOTIDE SEQUENCE [LARGE SCALE GENOMIC DNA]</scope>
    <source>
        <strain evidence="5 6">DSM 18034</strain>
    </source>
</reference>
<dbReference type="GO" id="GO:0006355">
    <property type="term" value="P:regulation of DNA-templated transcription"/>
    <property type="evidence" value="ECO:0007669"/>
    <property type="project" value="InterPro"/>
</dbReference>
<dbReference type="SMART" id="SM00421">
    <property type="entry name" value="HTH_LUXR"/>
    <property type="match status" value="1"/>
</dbReference>
<dbReference type="SUPFAM" id="SSF55785">
    <property type="entry name" value="PYP-like sensor domain (PAS domain)"/>
    <property type="match status" value="1"/>
</dbReference>
<dbReference type="PANTHER" id="PTHR44688">
    <property type="entry name" value="DNA-BINDING TRANSCRIPTIONAL ACTIVATOR DEVR_DOSR"/>
    <property type="match status" value="1"/>
</dbReference>
<evidence type="ECO:0000313" key="6">
    <source>
        <dbReference type="Proteomes" id="UP000189733"/>
    </source>
</evidence>
<dbReference type="GO" id="GO:0003677">
    <property type="term" value="F:DNA binding"/>
    <property type="evidence" value="ECO:0007669"/>
    <property type="project" value="UniProtKB-KW"/>
</dbReference>
<dbReference type="Gene3D" id="1.10.10.10">
    <property type="entry name" value="Winged helix-like DNA-binding domain superfamily/Winged helix DNA-binding domain"/>
    <property type="match status" value="1"/>
</dbReference>
<evidence type="ECO:0000313" key="5">
    <source>
        <dbReference type="EMBL" id="SKA69075.1"/>
    </source>
</evidence>
<dbReference type="InterPro" id="IPR013656">
    <property type="entry name" value="PAS_4"/>
</dbReference>
<evidence type="ECO:0000256" key="3">
    <source>
        <dbReference type="ARBA" id="ARBA00023163"/>
    </source>
</evidence>
<evidence type="ECO:0000256" key="1">
    <source>
        <dbReference type="ARBA" id="ARBA00023015"/>
    </source>
</evidence>
<dbReference type="PROSITE" id="PS00622">
    <property type="entry name" value="HTH_LUXR_1"/>
    <property type="match status" value="1"/>
</dbReference>
<organism evidence="5 6">
    <name type="scientific">Desulfobaculum bizertense DSM 18034</name>
    <dbReference type="NCBI Taxonomy" id="1121442"/>
    <lineage>
        <taxon>Bacteria</taxon>
        <taxon>Pseudomonadati</taxon>
        <taxon>Thermodesulfobacteriota</taxon>
        <taxon>Desulfovibrionia</taxon>
        <taxon>Desulfovibrionales</taxon>
        <taxon>Desulfovibrionaceae</taxon>
        <taxon>Desulfobaculum</taxon>
    </lineage>
</organism>
<dbReference type="PROSITE" id="PS50043">
    <property type="entry name" value="HTH_LUXR_2"/>
    <property type="match status" value="1"/>
</dbReference>
<protein>
    <submittedName>
        <fullName evidence="5">PAS fold-containing protein</fullName>
    </submittedName>
</protein>
<dbReference type="OrthoDB" id="9797341at2"/>
<dbReference type="Pfam" id="PF00196">
    <property type="entry name" value="GerE"/>
    <property type="match status" value="1"/>
</dbReference>
<keyword evidence="2" id="KW-0238">DNA-binding</keyword>
<dbReference type="Proteomes" id="UP000189733">
    <property type="component" value="Unassembled WGS sequence"/>
</dbReference>
<accession>A0A1T4VW78</accession>
<dbReference type="CDD" id="cd06170">
    <property type="entry name" value="LuxR_C_like"/>
    <property type="match status" value="1"/>
</dbReference>
<evidence type="ECO:0000256" key="2">
    <source>
        <dbReference type="ARBA" id="ARBA00023125"/>
    </source>
</evidence>
<dbReference type="STRING" id="1121442.SAMN02745702_01033"/>
<proteinExistence type="predicted"/>
<keyword evidence="1" id="KW-0805">Transcription regulation</keyword>
<dbReference type="InterPro" id="IPR036388">
    <property type="entry name" value="WH-like_DNA-bd_sf"/>
</dbReference>
<dbReference type="SUPFAM" id="SSF46894">
    <property type="entry name" value="C-terminal effector domain of the bipartite response regulators"/>
    <property type="match status" value="1"/>
</dbReference>
<dbReference type="Pfam" id="PF08448">
    <property type="entry name" value="PAS_4"/>
    <property type="match status" value="1"/>
</dbReference>
<feature type="domain" description="HTH luxR-type" evidence="4">
    <location>
        <begin position="214"/>
        <end position="281"/>
    </location>
</feature>
<evidence type="ECO:0000259" key="4">
    <source>
        <dbReference type="PROSITE" id="PS50043"/>
    </source>
</evidence>
<gene>
    <name evidence="5" type="ORF">SAMN02745702_01033</name>
</gene>
<dbReference type="AlphaFoldDB" id="A0A1T4VW78"/>
<dbReference type="InterPro" id="IPR016032">
    <property type="entry name" value="Sig_transdc_resp-reg_C-effctor"/>
</dbReference>
<dbReference type="RefSeq" id="WP_159445918.1">
    <property type="nucleotide sequence ID" value="NZ_FUYA01000003.1"/>
</dbReference>
<keyword evidence="6" id="KW-1185">Reference proteome</keyword>